<sequence>MKQRLSGLDVKVIAHELSQDLCTLRLANIYDLSSRIFLFKFAKPESRQTLLVDSGFRCHLTKFARATAAAPSAFVSRLRKYLRSRRVTSVSQVGTDRIIEIRFSDGQYRLFFEFYAGGNVVLTDADSTILALLRNVPEGPGQEELRLGLKYSLDNRQNYHGVPQLTLDRVRSGLQGAAEKEIAVSLTQQKKGKRKEGDGLRKAIATSLPEFPPMLVDHALRVVHFDTTQSLSAIIEDESLLKQLMKALEEAQKVIEAIDTSSQCDGFIIAQKAGTNGEVSQENEQGSAEHPRESLKYQDFQPFKPQQFVEDEKITILEFKGFNATVDEFFSSAESQKLESRLSEREENAKRKLENAKLDHQKRIGGLQEVQAINVRKAQAIELNRQRVQEAIAAVNSLLAQGMDWQNVARLIEVEQRRHNVVAETIKLPLKLYENTITLLLLEESFEDEADFEGDETDSDVSDSETADQEGSAEPKKPVKSDPRLAIDVDLALSPWSNARQYYEQKKVAAVKEQKTLQSSARALKSTERKIGADLKKGLKQEKELLRPQRVAYWFEKFTYFISSEGYLVLGAKDAPQSEIMYNRHLKKGDVFVHADLNGASPVVVKNKPGRANDPIPPSTLSQAGTLVVATSSAWDSKAVMSAWWVTAEHVSKTTAHGDFLSPGVFHVQGDKRFLPPAQLLLGFGLMFKISEESKARHHKHRINDDAPEQPNPSDAVADAAIEEPVDAQQAGDPDPTHEHEDDEEAFESANDSDEPGDHDENGNLDEPEHAADESHDVEGTEDAELGLGNPLQPDGVPGYSSNAEEVDSDSGEGSEDADQGVSGDDVSADGKIKEDDEHLSRAAQQSLGIDTKRLEKRGTSTPASTEPSKPKEGAVHQIRGKRGKRNKLKTKYADQDEEDRALAMRLLGSAAAEEKAKDDAAAKAAKEQAQAEQKERRRLQHVKAADKGRQAEEARRRQFEEGENEAEEPEAGVVDLDSFTGTPLPGDEVLDAFVVCGPWDAIGARVRWRVKLQPGTTKKGKAVREILSSWNRVTAEAEKKKRGGSGEGNETMVEESKIRKREAELIRNIKETEVIGAVPVGKVRVILGGSEKAAGAGRGGGSGKAKRGGKGSKKK</sequence>
<dbReference type="GO" id="GO:0005737">
    <property type="term" value="C:cytoplasm"/>
    <property type="evidence" value="ECO:0007669"/>
    <property type="project" value="UniProtKB-SubCell"/>
</dbReference>
<feature type="region of interest" description="Disordered" evidence="7">
    <location>
        <begin position="1038"/>
        <end position="1058"/>
    </location>
</feature>
<feature type="compositionally biased region" description="Acidic residues" evidence="7">
    <location>
        <begin position="451"/>
        <end position="468"/>
    </location>
</feature>
<feature type="compositionally biased region" description="Basic and acidic residues" evidence="7">
    <location>
        <begin position="759"/>
        <end position="779"/>
    </location>
</feature>
<feature type="region of interest" description="Disordered" evidence="7">
    <location>
        <begin position="1092"/>
        <end position="1116"/>
    </location>
</feature>
<gene>
    <name evidence="10" type="ORF">OHK93_001022</name>
</gene>
<feature type="compositionally biased region" description="Basic and acidic residues" evidence="7">
    <location>
        <begin position="913"/>
        <end position="927"/>
    </location>
</feature>
<evidence type="ECO:0000256" key="7">
    <source>
        <dbReference type="SAM" id="MobiDB-lite"/>
    </source>
</evidence>
<name>A0AA43TVV2_9LECA</name>
<proteinExistence type="inferred from homology"/>
<feature type="coiled-coil region" evidence="6">
    <location>
        <begin position="234"/>
        <end position="261"/>
    </location>
</feature>
<dbReference type="AlphaFoldDB" id="A0AA43TVV2"/>
<dbReference type="Pfam" id="PF05833">
    <property type="entry name" value="NFACT_N"/>
    <property type="match status" value="1"/>
</dbReference>
<evidence type="ECO:0000256" key="6">
    <source>
        <dbReference type="SAM" id="Coils"/>
    </source>
</evidence>
<dbReference type="GO" id="GO:1990116">
    <property type="term" value="P:ribosome-associated ubiquitin-dependent protein catabolic process"/>
    <property type="evidence" value="ECO:0007669"/>
    <property type="project" value="TreeGrafter"/>
</dbReference>
<dbReference type="FunFam" id="2.30.310.10:FF:000003">
    <property type="entry name" value="Zinc knuckle domain containing protein"/>
    <property type="match status" value="1"/>
</dbReference>
<reference evidence="10" key="1">
    <citation type="journal article" date="2023" name="Genome Biol. Evol.">
        <title>First Whole Genome Sequence and Flow Cytometry Genome Size Data for the Lichen-Forming Fungus Ramalina farinacea (Ascomycota).</title>
        <authorList>
            <person name="Llewellyn T."/>
            <person name="Mian S."/>
            <person name="Hill R."/>
            <person name="Leitch I.J."/>
            <person name="Gaya E."/>
        </authorList>
    </citation>
    <scope>NUCLEOTIDE SEQUENCE</scope>
    <source>
        <strain evidence="10">LIQ254RAFAR</strain>
    </source>
</reference>
<keyword evidence="4 6" id="KW-0175">Coiled coil</keyword>
<evidence type="ECO:0000256" key="2">
    <source>
        <dbReference type="ARBA" id="ARBA00008318"/>
    </source>
</evidence>
<dbReference type="GO" id="GO:0072344">
    <property type="term" value="P:rescue of stalled ribosome"/>
    <property type="evidence" value="ECO:0007669"/>
    <property type="project" value="TreeGrafter"/>
</dbReference>
<dbReference type="Proteomes" id="UP001161017">
    <property type="component" value="Unassembled WGS sequence"/>
</dbReference>
<evidence type="ECO:0000256" key="1">
    <source>
        <dbReference type="ARBA" id="ARBA00004496"/>
    </source>
</evidence>
<dbReference type="EMBL" id="JAPUFD010000010">
    <property type="protein sequence ID" value="MDI1489824.1"/>
    <property type="molecule type" value="Genomic_DNA"/>
</dbReference>
<comment type="similarity">
    <text evidence="2">Belongs to the NEMF family.</text>
</comment>
<protein>
    <recommendedName>
        <fullName evidence="5">Ribosome quality control complex subunit 2</fullName>
    </recommendedName>
</protein>
<feature type="compositionally biased region" description="Basic residues" evidence="7">
    <location>
        <begin position="1105"/>
        <end position="1116"/>
    </location>
</feature>
<feature type="domain" description="NFACT RNA-binding" evidence="8">
    <location>
        <begin position="557"/>
        <end position="670"/>
    </location>
</feature>
<feature type="compositionally biased region" description="Acidic residues" evidence="7">
    <location>
        <begin position="805"/>
        <end position="819"/>
    </location>
</feature>
<comment type="subcellular location">
    <subcellularLocation>
        <location evidence="1">Cytoplasm</location>
    </subcellularLocation>
</comment>
<evidence type="ECO:0000259" key="8">
    <source>
        <dbReference type="Pfam" id="PF05670"/>
    </source>
</evidence>
<dbReference type="InterPro" id="IPR021846">
    <property type="entry name" value="NFACT-C"/>
</dbReference>
<feature type="coiled-coil region" evidence="6">
    <location>
        <begin position="335"/>
        <end position="363"/>
    </location>
</feature>
<evidence type="ECO:0000259" key="9">
    <source>
        <dbReference type="Pfam" id="PF11923"/>
    </source>
</evidence>
<evidence type="ECO:0000256" key="4">
    <source>
        <dbReference type="ARBA" id="ARBA00023054"/>
    </source>
</evidence>
<evidence type="ECO:0000256" key="5">
    <source>
        <dbReference type="ARBA" id="ARBA00070414"/>
    </source>
</evidence>
<evidence type="ECO:0000313" key="10">
    <source>
        <dbReference type="EMBL" id="MDI1489824.1"/>
    </source>
</evidence>
<dbReference type="GO" id="GO:0043023">
    <property type="term" value="F:ribosomal large subunit binding"/>
    <property type="evidence" value="ECO:0007669"/>
    <property type="project" value="TreeGrafter"/>
</dbReference>
<feature type="domain" description="NFACT protein C-terminal" evidence="9">
    <location>
        <begin position="976"/>
        <end position="1087"/>
    </location>
</feature>
<keyword evidence="11" id="KW-1185">Reference proteome</keyword>
<feature type="compositionally biased region" description="Basic and acidic residues" evidence="7">
    <location>
        <begin position="829"/>
        <end position="841"/>
    </location>
</feature>
<feature type="region of interest" description="Disordered" evidence="7">
    <location>
        <begin position="451"/>
        <end position="480"/>
    </location>
</feature>
<dbReference type="Gene3D" id="2.30.310.10">
    <property type="entry name" value="ibrinogen binding protein from staphylococcus aureus domain"/>
    <property type="match status" value="1"/>
</dbReference>
<dbReference type="GO" id="GO:0000049">
    <property type="term" value="F:tRNA binding"/>
    <property type="evidence" value="ECO:0007669"/>
    <property type="project" value="TreeGrafter"/>
</dbReference>
<dbReference type="Pfam" id="PF11923">
    <property type="entry name" value="NFACT-C"/>
    <property type="match status" value="1"/>
</dbReference>
<feature type="compositionally biased region" description="Acidic residues" evidence="7">
    <location>
        <begin position="962"/>
        <end position="971"/>
    </location>
</feature>
<feature type="compositionally biased region" description="Basic residues" evidence="7">
    <location>
        <begin position="879"/>
        <end position="891"/>
    </location>
</feature>
<dbReference type="InterPro" id="IPR051608">
    <property type="entry name" value="RQC_Subunit_NEMF"/>
</dbReference>
<evidence type="ECO:0000256" key="3">
    <source>
        <dbReference type="ARBA" id="ARBA00022490"/>
    </source>
</evidence>
<comment type="caution">
    <text evidence="10">The sequence shown here is derived from an EMBL/GenBank/DDBJ whole genome shotgun (WGS) entry which is preliminary data.</text>
</comment>
<dbReference type="GO" id="GO:1990112">
    <property type="term" value="C:RQC complex"/>
    <property type="evidence" value="ECO:0007669"/>
    <property type="project" value="TreeGrafter"/>
</dbReference>
<evidence type="ECO:0000313" key="11">
    <source>
        <dbReference type="Proteomes" id="UP001161017"/>
    </source>
</evidence>
<feature type="compositionally biased region" description="Acidic residues" evidence="7">
    <location>
        <begin position="741"/>
        <end position="758"/>
    </location>
</feature>
<feature type="compositionally biased region" description="Basic and acidic residues" evidence="7">
    <location>
        <begin position="944"/>
        <end position="961"/>
    </location>
</feature>
<dbReference type="InterPro" id="IPR008532">
    <property type="entry name" value="NFACT_RNA-bd"/>
</dbReference>
<organism evidence="10 11">
    <name type="scientific">Ramalina farinacea</name>
    <dbReference type="NCBI Taxonomy" id="258253"/>
    <lineage>
        <taxon>Eukaryota</taxon>
        <taxon>Fungi</taxon>
        <taxon>Dikarya</taxon>
        <taxon>Ascomycota</taxon>
        <taxon>Pezizomycotina</taxon>
        <taxon>Lecanoromycetes</taxon>
        <taxon>OSLEUM clade</taxon>
        <taxon>Lecanoromycetidae</taxon>
        <taxon>Lecanorales</taxon>
        <taxon>Lecanorineae</taxon>
        <taxon>Ramalinaceae</taxon>
        <taxon>Ramalina</taxon>
    </lineage>
</organism>
<dbReference type="Pfam" id="PF05670">
    <property type="entry name" value="NFACT-R_1"/>
    <property type="match status" value="1"/>
</dbReference>
<accession>A0AA43TVV2</accession>
<dbReference type="PANTHER" id="PTHR15239">
    <property type="entry name" value="NUCLEAR EXPORT MEDIATOR FACTOR NEMF"/>
    <property type="match status" value="1"/>
</dbReference>
<dbReference type="PANTHER" id="PTHR15239:SF6">
    <property type="entry name" value="RIBOSOME QUALITY CONTROL COMPLEX SUBUNIT NEMF"/>
    <property type="match status" value="1"/>
</dbReference>
<feature type="region of interest" description="Disordered" evidence="7">
    <location>
        <begin position="912"/>
        <end position="982"/>
    </location>
</feature>
<keyword evidence="3" id="KW-0963">Cytoplasm</keyword>
<feature type="region of interest" description="Disordered" evidence="7">
    <location>
        <begin position="727"/>
        <end position="900"/>
    </location>
</feature>